<evidence type="ECO:0000313" key="1">
    <source>
        <dbReference type="EMBL" id="KAJ9126295.1"/>
    </source>
</evidence>
<name>A0ACC2XQI9_9TREE</name>
<accession>A0ACC2XQI9</accession>
<comment type="caution">
    <text evidence="1">The sequence shown here is derived from an EMBL/GenBank/DDBJ whole genome shotgun (WGS) entry which is preliminary data.</text>
</comment>
<protein>
    <submittedName>
        <fullName evidence="1">Uncharacterized protein</fullName>
    </submittedName>
</protein>
<proteinExistence type="predicted"/>
<organism evidence="1 2">
    <name type="scientific">Naganishia onofrii</name>
    <dbReference type="NCBI Taxonomy" id="1851511"/>
    <lineage>
        <taxon>Eukaryota</taxon>
        <taxon>Fungi</taxon>
        <taxon>Dikarya</taxon>
        <taxon>Basidiomycota</taxon>
        <taxon>Agaricomycotina</taxon>
        <taxon>Tremellomycetes</taxon>
        <taxon>Filobasidiales</taxon>
        <taxon>Filobasidiaceae</taxon>
        <taxon>Naganishia</taxon>
    </lineage>
</organism>
<sequence>MKNTPSFALQNPATNGMRSQHEQRLAAGQQKQGFPAGSRNYRPRPNQPRYGTSTQETNLSRSTTRTSEGELAPVNEAALEGLRNYHKEEQTIRNDLAIRYTVSGEWGGNHIKGASPEETCREYPKLRRLMELKQEQVSSLAHPPLHLKFDPINDPLMSLTKHLPVPFDVILIDPPPSYDWAKITSIPIRLISADPSFVFLWVGDAAGEGLERGRDALLKWGFRRCEEILWIKPNKNAIKAKKAHLKDGEAAEESNVKRWMQEGRKDDDDQPKNVMVTQKEHCLMGIRGTVRRKTDNWFVHCNVDTDIMVWERDEEDENAPRFPPQLYTIIENFCLGARRLELFGQKSRARKGWVTLGEDDVAKIDSDVPSSSSVQEYTPEKYRAILQATADKNGRNVLPQLEGNAVVSSDFPFNQYMLTELYLVTEIESIRPKSPTRGERSSSVYPASGQSTPSVRPGPGITSNRPHPTNPSYRQGSFRPPRFPEPQAQSRSWTNSQHTVAHPGMPNPQWRPLPPRMYPSQTQTNPSILPPSSFDMNQMRAEVGRMENGFMDPTMRDSAREGSVPPMYGAQDTYPPYLNHLYPPPPAQQPFSQSQQYIPEFTPDLYRTDLQTSNQHYVPMPTANTQQSHHMLQQSRPNQPSFMNQPGFMDHQAYSVQRIHSQYSGAPESYNGYSNGHFYDDSNRGQHHYQDAMYMDSALGPGDYRPAYHTQQ</sequence>
<dbReference type="EMBL" id="JASBWV010000005">
    <property type="protein sequence ID" value="KAJ9126295.1"/>
    <property type="molecule type" value="Genomic_DNA"/>
</dbReference>
<keyword evidence="2" id="KW-1185">Reference proteome</keyword>
<gene>
    <name evidence="1" type="ORF">QFC24_002027</name>
</gene>
<dbReference type="Proteomes" id="UP001234202">
    <property type="component" value="Unassembled WGS sequence"/>
</dbReference>
<reference evidence="1" key="1">
    <citation type="submission" date="2023-04" db="EMBL/GenBank/DDBJ databases">
        <title>Draft Genome sequencing of Naganishia species isolated from polar environments using Oxford Nanopore Technology.</title>
        <authorList>
            <person name="Leo P."/>
            <person name="Venkateswaran K."/>
        </authorList>
    </citation>
    <scope>NUCLEOTIDE SEQUENCE</scope>
    <source>
        <strain evidence="1">DBVPG 5303</strain>
    </source>
</reference>
<evidence type="ECO:0000313" key="2">
    <source>
        <dbReference type="Proteomes" id="UP001234202"/>
    </source>
</evidence>